<dbReference type="InterPro" id="IPR008979">
    <property type="entry name" value="Galactose-bd-like_sf"/>
</dbReference>
<evidence type="ECO:0000256" key="1">
    <source>
        <dbReference type="SAM" id="Phobius"/>
    </source>
</evidence>
<keyword evidence="1" id="KW-0812">Transmembrane</keyword>
<dbReference type="OrthoDB" id="9760450at2"/>
<gene>
    <name evidence="2" type="ordered locus">CJA_1248</name>
</gene>
<dbReference type="Gene3D" id="2.60.120.430">
    <property type="entry name" value="Galactose-binding lectin"/>
    <property type="match status" value="1"/>
</dbReference>
<dbReference type="Proteomes" id="UP000001036">
    <property type="component" value="Chromosome"/>
</dbReference>
<proteinExistence type="predicted"/>
<feature type="transmembrane region" description="Helical" evidence="1">
    <location>
        <begin position="39"/>
        <end position="60"/>
    </location>
</feature>
<dbReference type="SUPFAM" id="SSF49785">
    <property type="entry name" value="Galactose-binding domain-like"/>
    <property type="match status" value="1"/>
</dbReference>
<dbReference type="AlphaFoldDB" id="B3PCD1"/>
<feature type="transmembrane region" description="Helical" evidence="1">
    <location>
        <begin position="72"/>
        <end position="93"/>
    </location>
</feature>
<dbReference type="HOGENOM" id="CLU_079003_0_0_6"/>
<evidence type="ECO:0008006" key="4">
    <source>
        <dbReference type="Google" id="ProtNLM"/>
    </source>
</evidence>
<dbReference type="KEGG" id="cja:CJA_1248"/>
<sequence length="306" mass="34309">MQLVTTRQLLVGLLVVLVSATPLFFIGGPDGVSPPLYQALWDCGHILFFAFLGAAIHLLLSLRQSALTLPLVVGWSLAVLFAGGLIELAQGYVGRNADWQDVFNNLVGLWLGMAWIRPERVHWRWRLPVLLLMIPSLMPVVVSALVQWQQARTFPLLAGFESSLELQRINGRVEISPEHFIQGEHALKVSLGGTGYSGAHVKLFQGDWSVYAVLAMELYNPGATPLSMTLRISDRQHERGEQAYNDRFNRSLVLLPGWNRIRIPVKDIRKAPAKRQMNLGEIHRIGIFATRLPAPAVVYWDNLRLE</sequence>
<evidence type="ECO:0000313" key="2">
    <source>
        <dbReference type="EMBL" id="ACE86370.1"/>
    </source>
</evidence>
<reference evidence="2 3" key="1">
    <citation type="journal article" date="2008" name="J. Bacteriol.">
        <title>Insights into plant cell wall degradation from the genome sequence of the soil bacterium Cellvibrio japonicus.</title>
        <authorList>
            <person name="Deboy R.T."/>
            <person name="Mongodin E.F."/>
            <person name="Fouts D.E."/>
            <person name="Tailford L.E."/>
            <person name="Khouri H."/>
            <person name="Emerson J.B."/>
            <person name="Mohamoud Y."/>
            <person name="Watkins K."/>
            <person name="Henrissat B."/>
            <person name="Gilbert H.J."/>
            <person name="Nelson K.E."/>
        </authorList>
    </citation>
    <scope>NUCLEOTIDE SEQUENCE [LARGE SCALE GENOMIC DNA]</scope>
    <source>
        <strain evidence="2 3">Ueda107</strain>
    </source>
</reference>
<feature type="transmembrane region" description="Helical" evidence="1">
    <location>
        <begin position="128"/>
        <end position="148"/>
    </location>
</feature>
<feature type="transmembrane region" description="Helical" evidence="1">
    <location>
        <begin position="99"/>
        <end position="116"/>
    </location>
</feature>
<evidence type="ECO:0000313" key="3">
    <source>
        <dbReference type="Proteomes" id="UP000001036"/>
    </source>
</evidence>
<keyword evidence="3" id="KW-1185">Reference proteome</keyword>
<dbReference type="eggNOG" id="ENOG5030BWM">
    <property type="taxonomic scope" value="Bacteria"/>
</dbReference>
<dbReference type="STRING" id="498211.CJA_1248"/>
<dbReference type="EMBL" id="CP000934">
    <property type="protein sequence ID" value="ACE86370.1"/>
    <property type="molecule type" value="Genomic_DNA"/>
</dbReference>
<protein>
    <recommendedName>
        <fullName evidence="4">VanZ-like domain-containing protein</fullName>
    </recommendedName>
</protein>
<organism evidence="2 3">
    <name type="scientific">Cellvibrio japonicus (strain Ueda107)</name>
    <name type="common">Pseudomonas fluorescens subsp. cellulosa</name>
    <dbReference type="NCBI Taxonomy" id="498211"/>
    <lineage>
        <taxon>Bacteria</taxon>
        <taxon>Pseudomonadati</taxon>
        <taxon>Pseudomonadota</taxon>
        <taxon>Gammaproteobacteria</taxon>
        <taxon>Cellvibrionales</taxon>
        <taxon>Cellvibrionaceae</taxon>
        <taxon>Cellvibrio</taxon>
    </lineage>
</organism>
<dbReference type="RefSeq" id="WP_012486890.1">
    <property type="nucleotide sequence ID" value="NC_010995.1"/>
</dbReference>
<feature type="transmembrane region" description="Helical" evidence="1">
    <location>
        <begin position="9"/>
        <end position="27"/>
    </location>
</feature>
<keyword evidence="1" id="KW-1133">Transmembrane helix</keyword>
<accession>B3PCD1</accession>
<keyword evidence="1" id="KW-0472">Membrane</keyword>
<name>B3PCD1_CELJU</name>